<feature type="domain" description="MSP" evidence="6">
    <location>
        <begin position="404"/>
        <end position="533"/>
    </location>
</feature>
<gene>
    <name evidence="7" type="ORF">UFOPK1722_00215</name>
</gene>
<dbReference type="InterPro" id="IPR007627">
    <property type="entry name" value="RNA_pol_sigma70_r2"/>
</dbReference>
<evidence type="ECO:0000259" key="6">
    <source>
        <dbReference type="PROSITE" id="PS50202"/>
    </source>
</evidence>
<proteinExistence type="inferred from homology"/>
<dbReference type="InterPro" id="IPR013325">
    <property type="entry name" value="RNA_pol_sigma_r2"/>
</dbReference>
<name>A0A6J6DXR0_9ZZZZ</name>
<dbReference type="InterPro" id="IPR000535">
    <property type="entry name" value="MSP_dom"/>
</dbReference>
<reference evidence="7" key="1">
    <citation type="submission" date="2020-05" db="EMBL/GenBank/DDBJ databases">
        <authorList>
            <person name="Chiriac C."/>
            <person name="Salcher M."/>
            <person name="Ghai R."/>
            <person name="Kavagutti S V."/>
        </authorList>
    </citation>
    <scope>NUCLEOTIDE SEQUENCE</scope>
</reference>
<evidence type="ECO:0000256" key="3">
    <source>
        <dbReference type="ARBA" id="ARBA00023082"/>
    </source>
</evidence>
<evidence type="ECO:0000313" key="7">
    <source>
        <dbReference type="EMBL" id="CAB4568316.1"/>
    </source>
</evidence>
<keyword evidence="2" id="KW-0805">Transcription regulation</keyword>
<keyword evidence="3" id="KW-0731">Sigma factor</keyword>
<dbReference type="SUPFAM" id="SSF49354">
    <property type="entry name" value="PapD-like"/>
    <property type="match status" value="1"/>
</dbReference>
<dbReference type="InterPro" id="IPR036388">
    <property type="entry name" value="WH-like_DNA-bd_sf"/>
</dbReference>
<dbReference type="InterPro" id="IPR013324">
    <property type="entry name" value="RNA_pol_sigma_r3/r4-like"/>
</dbReference>
<dbReference type="EMBL" id="CAEZTS010000010">
    <property type="protein sequence ID" value="CAB4568316.1"/>
    <property type="molecule type" value="Genomic_DNA"/>
</dbReference>
<feature type="region of interest" description="Disordered" evidence="5">
    <location>
        <begin position="322"/>
        <end position="350"/>
    </location>
</feature>
<dbReference type="PROSITE" id="PS50202">
    <property type="entry name" value="MSP"/>
    <property type="match status" value="1"/>
</dbReference>
<organism evidence="7">
    <name type="scientific">freshwater metagenome</name>
    <dbReference type="NCBI Taxonomy" id="449393"/>
    <lineage>
        <taxon>unclassified sequences</taxon>
        <taxon>metagenomes</taxon>
        <taxon>ecological metagenomes</taxon>
    </lineage>
</organism>
<feature type="compositionally biased region" description="Polar residues" evidence="5">
    <location>
        <begin position="322"/>
        <end position="332"/>
    </location>
</feature>
<dbReference type="PANTHER" id="PTHR43133">
    <property type="entry name" value="RNA POLYMERASE ECF-TYPE SIGMA FACTO"/>
    <property type="match status" value="1"/>
</dbReference>
<dbReference type="PANTHER" id="PTHR43133:SF51">
    <property type="entry name" value="RNA POLYMERASE SIGMA FACTOR"/>
    <property type="match status" value="1"/>
</dbReference>
<evidence type="ECO:0000256" key="1">
    <source>
        <dbReference type="ARBA" id="ARBA00010641"/>
    </source>
</evidence>
<dbReference type="SUPFAM" id="SSF88946">
    <property type="entry name" value="Sigma2 domain of RNA polymerase sigma factors"/>
    <property type="match status" value="1"/>
</dbReference>
<dbReference type="InterPro" id="IPR013783">
    <property type="entry name" value="Ig-like_fold"/>
</dbReference>
<dbReference type="NCBIfam" id="TIGR02937">
    <property type="entry name" value="sigma70-ECF"/>
    <property type="match status" value="1"/>
</dbReference>
<accession>A0A6J6DXR0</accession>
<keyword evidence="4" id="KW-0804">Transcription</keyword>
<dbReference type="Pfam" id="PF04542">
    <property type="entry name" value="Sigma70_r2"/>
    <property type="match status" value="1"/>
</dbReference>
<dbReference type="Gene3D" id="1.10.10.10">
    <property type="entry name" value="Winged helix-like DNA-binding domain superfamily/Winged helix DNA-binding domain"/>
    <property type="match status" value="1"/>
</dbReference>
<evidence type="ECO:0000256" key="4">
    <source>
        <dbReference type="ARBA" id="ARBA00023163"/>
    </source>
</evidence>
<sequence length="620" mass="63827">MTTTPSDAALVAAHLAGDRTALAAIYDRYSAGLYDTAAAMLSDRHDAADMVQDVYCIAAERLGQLRDPERLKPWLYAVLRNEVYRRTKRRRRATPTDFQSDTVPDVVAPADPGADGAAVAFAELASLVRSAAAGLDERDQLILELSIRQGLEGADLADALGVTPEQSYSMVHRMRERVDRSLGAFVVAKAGRRECSTLDEILRDWDGEFSVLIRKRVARHVESCETCEKTKGKVAPLALFGAAPVLAAPLGLRDRVLAATSGISTPGTGGGSTGGTTSRIRWRASDGFPRVSRFVGRGLWWATGAVVLVAAGSVVVLSAAESTPSSDGSSITIVDDSPEPASDDAVSDSTPATTTIVTTTVDTTAVGILPVPTVASTTVALATPTSVTPAETPSTISVTTAPVTTTTKPTSLVALGASVAAIDFSATGTTATFRLTNPNASAVPWKIASTRPSFFTFSPAAGTLAKGASATITVTFARSTASSYSNASSFPEGRFDVAARVTATGAPTTAMQLLGAVGRPPQVGTIAVRFSAASCANVSIQVPVTDESPLKSVLATLTLTGGVAPSTRTLALSDSGKGSWVGASADLPGSTTAVSVSVTATDRNGLATTTGTKVTRPTSC</sequence>
<protein>
    <submittedName>
        <fullName evidence="7">Unannotated protein</fullName>
    </submittedName>
</protein>
<evidence type="ECO:0000256" key="2">
    <source>
        <dbReference type="ARBA" id="ARBA00023015"/>
    </source>
</evidence>
<comment type="similarity">
    <text evidence="1">Belongs to the sigma-70 factor family. ECF subfamily.</text>
</comment>
<feature type="compositionally biased region" description="Acidic residues" evidence="5">
    <location>
        <begin position="336"/>
        <end position="346"/>
    </location>
</feature>
<dbReference type="InterPro" id="IPR008962">
    <property type="entry name" value="PapD-like_sf"/>
</dbReference>
<dbReference type="SUPFAM" id="SSF88659">
    <property type="entry name" value="Sigma3 and sigma4 domains of RNA polymerase sigma factors"/>
    <property type="match status" value="1"/>
</dbReference>
<dbReference type="GO" id="GO:0016987">
    <property type="term" value="F:sigma factor activity"/>
    <property type="evidence" value="ECO:0007669"/>
    <property type="project" value="UniProtKB-KW"/>
</dbReference>
<dbReference type="Gene3D" id="1.10.1740.10">
    <property type="match status" value="1"/>
</dbReference>
<dbReference type="GO" id="GO:0006352">
    <property type="term" value="P:DNA-templated transcription initiation"/>
    <property type="evidence" value="ECO:0007669"/>
    <property type="project" value="InterPro"/>
</dbReference>
<dbReference type="Pfam" id="PF00635">
    <property type="entry name" value="Motile_Sperm"/>
    <property type="match status" value="1"/>
</dbReference>
<dbReference type="AlphaFoldDB" id="A0A6J6DXR0"/>
<evidence type="ECO:0000256" key="5">
    <source>
        <dbReference type="SAM" id="MobiDB-lite"/>
    </source>
</evidence>
<dbReference type="InterPro" id="IPR039425">
    <property type="entry name" value="RNA_pol_sigma-70-like"/>
</dbReference>
<dbReference type="Gene3D" id="2.60.40.10">
    <property type="entry name" value="Immunoglobulins"/>
    <property type="match status" value="1"/>
</dbReference>
<dbReference type="InterPro" id="IPR014284">
    <property type="entry name" value="RNA_pol_sigma-70_dom"/>
</dbReference>